<accession>A0AAW0B9A1</accession>
<proteinExistence type="predicted"/>
<name>A0AAW0B9A1_9AGAR</name>
<evidence type="ECO:0008006" key="3">
    <source>
        <dbReference type="Google" id="ProtNLM"/>
    </source>
</evidence>
<dbReference type="EMBL" id="JAWWNJ010000037">
    <property type="protein sequence ID" value="KAK7022316.1"/>
    <property type="molecule type" value="Genomic_DNA"/>
</dbReference>
<dbReference type="AlphaFoldDB" id="A0AAW0B9A1"/>
<organism evidence="1 2">
    <name type="scientific">Favolaschia claudopus</name>
    <dbReference type="NCBI Taxonomy" id="2862362"/>
    <lineage>
        <taxon>Eukaryota</taxon>
        <taxon>Fungi</taxon>
        <taxon>Dikarya</taxon>
        <taxon>Basidiomycota</taxon>
        <taxon>Agaricomycotina</taxon>
        <taxon>Agaricomycetes</taxon>
        <taxon>Agaricomycetidae</taxon>
        <taxon>Agaricales</taxon>
        <taxon>Marasmiineae</taxon>
        <taxon>Mycenaceae</taxon>
        <taxon>Favolaschia</taxon>
    </lineage>
</organism>
<keyword evidence="2" id="KW-1185">Reference proteome</keyword>
<dbReference type="InterPro" id="IPR032675">
    <property type="entry name" value="LRR_dom_sf"/>
</dbReference>
<dbReference type="SUPFAM" id="SSF52047">
    <property type="entry name" value="RNI-like"/>
    <property type="match status" value="1"/>
</dbReference>
<evidence type="ECO:0000313" key="2">
    <source>
        <dbReference type="Proteomes" id="UP001362999"/>
    </source>
</evidence>
<gene>
    <name evidence="1" type="ORF">R3P38DRAFT_1116329</name>
</gene>
<comment type="caution">
    <text evidence="1">The sequence shown here is derived from an EMBL/GenBank/DDBJ whole genome shotgun (WGS) entry which is preliminary data.</text>
</comment>
<protein>
    <recommendedName>
        <fullName evidence="3">F-box domain-containing protein</fullName>
    </recommendedName>
</protein>
<dbReference type="Proteomes" id="UP001362999">
    <property type="component" value="Unassembled WGS sequence"/>
</dbReference>
<evidence type="ECO:0000313" key="1">
    <source>
        <dbReference type="EMBL" id="KAK7022316.1"/>
    </source>
</evidence>
<reference evidence="1 2" key="1">
    <citation type="journal article" date="2024" name="J Genomics">
        <title>Draft genome sequencing and assembly of Favolaschia claudopus CIRM-BRFM 2984 isolated from oak limbs.</title>
        <authorList>
            <person name="Navarro D."/>
            <person name="Drula E."/>
            <person name="Chaduli D."/>
            <person name="Cazenave R."/>
            <person name="Ahrendt S."/>
            <person name="Wang J."/>
            <person name="Lipzen A."/>
            <person name="Daum C."/>
            <person name="Barry K."/>
            <person name="Grigoriev I.V."/>
            <person name="Favel A."/>
            <person name="Rosso M.N."/>
            <person name="Martin F."/>
        </authorList>
    </citation>
    <scope>NUCLEOTIDE SEQUENCE [LARGE SCALE GENOMIC DNA]</scope>
    <source>
        <strain evidence="1 2">CIRM-BRFM 2984</strain>
    </source>
</reference>
<dbReference type="Gene3D" id="1.20.1280.50">
    <property type="match status" value="1"/>
</dbReference>
<sequence>MSSREALLTRIDDICSAIEHEKNVIEPEMNVLNNLITSLSDTRGQLNALAPVARLPPELLSRIFKFCQEPSGWHTNYILTTPSCAPLLLLGVCRLWRDIVVSCPLLWTSILFDDCSGGKNHAKLVSAWLGMSQALPLDICLCGLVSQGTEKALEEHASRVRKLKITGPFKFLEGTKLYLEHMIKTSFSSLRTLNLFGWRNFTFSDYLRSLQSAPLLTELAIGFYSLRFEMGEGLEAVVHTSLITLKLVQDGYICPSSILSYLTLPALESLTLARNKGSASATDGHLNEFFSRSSPPLKHLDISGFDDATDSTITHTMRRWKFAGSCNASRLGGAGLYTFMYVLGLMIRRGIALHVCALDVNE</sequence>
<dbReference type="Gene3D" id="3.80.10.10">
    <property type="entry name" value="Ribonuclease Inhibitor"/>
    <property type="match status" value="1"/>
</dbReference>